<dbReference type="KEGG" id="tcd:AAIA72_10435"/>
<dbReference type="Pfam" id="PF18660">
    <property type="entry name" value="Tsi6"/>
    <property type="match status" value="1"/>
</dbReference>
<dbReference type="EMBL" id="CP154858">
    <property type="protein sequence ID" value="XDT71222.1"/>
    <property type="molecule type" value="Genomic_DNA"/>
</dbReference>
<protein>
    <submittedName>
        <fullName evidence="2">Immunity protein Tsi6 family protein</fullName>
    </submittedName>
</protein>
<organism evidence="2">
    <name type="scientific">Thermohahella caldifontis</name>
    <dbReference type="NCBI Taxonomy" id="3142973"/>
    <lineage>
        <taxon>Bacteria</taxon>
        <taxon>Pseudomonadati</taxon>
        <taxon>Pseudomonadota</taxon>
        <taxon>Gammaproteobacteria</taxon>
        <taxon>Oceanospirillales</taxon>
        <taxon>Hahellaceae</taxon>
        <taxon>Thermohahella</taxon>
    </lineage>
</organism>
<dbReference type="AlphaFoldDB" id="A0AB39UTC6"/>
<name>A0AB39UTC6_9GAMM</name>
<evidence type="ECO:0000259" key="1">
    <source>
        <dbReference type="Pfam" id="PF18660"/>
    </source>
</evidence>
<gene>
    <name evidence="2" type="ORF">AAIA72_10435</name>
</gene>
<reference evidence="2" key="1">
    <citation type="submission" date="2024-05" db="EMBL/GenBank/DDBJ databases">
        <title>Genome sequencing of novel strain.</title>
        <authorList>
            <person name="Ganbat D."/>
            <person name="Ganbat S."/>
            <person name="Lee S.-J."/>
        </authorList>
    </citation>
    <scope>NUCLEOTIDE SEQUENCE</scope>
    <source>
        <strain evidence="2">SMD15-11</strain>
    </source>
</reference>
<feature type="domain" description="Tsi6" evidence="1">
    <location>
        <begin position="8"/>
        <end position="75"/>
    </location>
</feature>
<dbReference type="RefSeq" id="WP_369600260.1">
    <property type="nucleotide sequence ID" value="NZ_CP154858.1"/>
</dbReference>
<evidence type="ECO:0000313" key="2">
    <source>
        <dbReference type="EMBL" id="XDT71222.1"/>
    </source>
</evidence>
<accession>A0AB39UTC6</accession>
<dbReference type="InterPro" id="IPR040818">
    <property type="entry name" value="Tsi6"/>
</dbReference>
<sequence>MSERQQLFEKALRKCNELLNQYPNHGALLSIARQIEYLHGLETGVNPDRSRLKEITIGVLTAREIEPLDEEVAELFYKVSGEANRM</sequence>
<proteinExistence type="predicted"/>